<evidence type="ECO:0000313" key="1">
    <source>
        <dbReference type="EMBL" id="TNN82398.1"/>
    </source>
</evidence>
<comment type="caution">
    <text evidence="1">The sequence shown here is derived from an EMBL/GenBank/DDBJ whole genome shotgun (WGS) entry which is preliminary data.</text>
</comment>
<reference evidence="1 2" key="1">
    <citation type="submission" date="2019-03" db="EMBL/GenBank/DDBJ databases">
        <title>First draft genome of Liparis tanakae, snailfish: a comprehensive survey of snailfish specific genes.</title>
        <authorList>
            <person name="Kim W."/>
            <person name="Song I."/>
            <person name="Jeong J.-H."/>
            <person name="Kim D."/>
            <person name="Kim S."/>
            <person name="Ryu S."/>
            <person name="Song J.Y."/>
            <person name="Lee S.K."/>
        </authorList>
    </citation>
    <scope>NUCLEOTIDE SEQUENCE [LARGE SCALE GENOMIC DNA]</scope>
    <source>
        <tissue evidence="1">Muscle</tissue>
    </source>
</reference>
<dbReference type="AlphaFoldDB" id="A0A4Z2IY34"/>
<organism evidence="1 2">
    <name type="scientific">Liparis tanakae</name>
    <name type="common">Tanaka's snailfish</name>
    <dbReference type="NCBI Taxonomy" id="230148"/>
    <lineage>
        <taxon>Eukaryota</taxon>
        <taxon>Metazoa</taxon>
        <taxon>Chordata</taxon>
        <taxon>Craniata</taxon>
        <taxon>Vertebrata</taxon>
        <taxon>Euteleostomi</taxon>
        <taxon>Actinopterygii</taxon>
        <taxon>Neopterygii</taxon>
        <taxon>Teleostei</taxon>
        <taxon>Neoteleostei</taxon>
        <taxon>Acanthomorphata</taxon>
        <taxon>Eupercaria</taxon>
        <taxon>Perciformes</taxon>
        <taxon>Cottioidei</taxon>
        <taxon>Cottales</taxon>
        <taxon>Liparidae</taxon>
        <taxon>Liparis</taxon>
    </lineage>
</organism>
<name>A0A4Z2IY34_9TELE</name>
<gene>
    <name evidence="1" type="ORF">EYF80_007233</name>
</gene>
<dbReference type="Proteomes" id="UP000314294">
    <property type="component" value="Unassembled WGS sequence"/>
</dbReference>
<protein>
    <submittedName>
        <fullName evidence="1">Uncharacterized protein</fullName>
    </submittedName>
</protein>
<proteinExistence type="predicted"/>
<sequence length="95" mass="10445">MACWVLDLFASDLWLPQRAEHHVGVRYLLAVGPLALQAAQGLLRVPGWYTSWPSLSQSIRTAPKASSCPAMELFPLPLPPVRPMTYGSGARWEAS</sequence>
<keyword evidence="2" id="KW-1185">Reference proteome</keyword>
<accession>A0A4Z2IY34</accession>
<dbReference type="EMBL" id="SRLO01000039">
    <property type="protein sequence ID" value="TNN82398.1"/>
    <property type="molecule type" value="Genomic_DNA"/>
</dbReference>
<evidence type="ECO:0000313" key="2">
    <source>
        <dbReference type="Proteomes" id="UP000314294"/>
    </source>
</evidence>